<dbReference type="PANTHER" id="PTHR34846:SF11">
    <property type="entry name" value="4-CARBOXYMUCONOLACTONE DECARBOXYLASE FAMILY PROTEIN (AFU_ORTHOLOGUE AFUA_6G11590)"/>
    <property type="match status" value="1"/>
</dbReference>
<sequence length="197" mass="21344">MRLPYTNLSPAPNPAESQVISETLARRGASGLLPLDLTLLHSPPITSGWNAFLGAIRTQTLLPADLLELAICRIAVINSAHFEWTQHAPLALAGGVTPQGLRALRDSDDDGEWEKMGLTEKQRAVVGFASESTRDVRISNATFERVRGLFCDREMVEIAAVVAAYNCVSRFLVALDVGEGNSVEVKDYEIPGEGRGE</sequence>
<evidence type="ECO:0000259" key="1">
    <source>
        <dbReference type="Pfam" id="PF02627"/>
    </source>
</evidence>
<dbReference type="AlphaFoldDB" id="A0A2T7A336"/>
<dbReference type="Proteomes" id="UP000244722">
    <property type="component" value="Unassembled WGS sequence"/>
</dbReference>
<dbReference type="Gene3D" id="1.20.1290.10">
    <property type="entry name" value="AhpD-like"/>
    <property type="match status" value="1"/>
</dbReference>
<name>A0A2T7A336_TUBBO</name>
<dbReference type="GO" id="GO:0051920">
    <property type="term" value="F:peroxiredoxin activity"/>
    <property type="evidence" value="ECO:0007669"/>
    <property type="project" value="InterPro"/>
</dbReference>
<reference evidence="2 3" key="1">
    <citation type="submission" date="2017-04" db="EMBL/GenBank/DDBJ databases">
        <title>Draft genome sequence of Tuber borchii Vittad., a whitish edible truffle.</title>
        <authorList>
            <consortium name="DOE Joint Genome Institute"/>
            <person name="Murat C."/>
            <person name="Kuo A."/>
            <person name="Barry K.W."/>
            <person name="Clum A."/>
            <person name="Dockter R.B."/>
            <person name="Fauchery L."/>
            <person name="Iotti M."/>
            <person name="Kohler A."/>
            <person name="Labutti K."/>
            <person name="Lindquist E.A."/>
            <person name="Lipzen A."/>
            <person name="Ohm R.A."/>
            <person name="Wang M."/>
            <person name="Grigoriev I.V."/>
            <person name="Zambonelli A."/>
            <person name="Martin F.M."/>
        </authorList>
    </citation>
    <scope>NUCLEOTIDE SEQUENCE [LARGE SCALE GENOMIC DNA]</scope>
    <source>
        <strain evidence="2 3">Tbo3840</strain>
    </source>
</reference>
<dbReference type="OrthoDB" id="9998495at2759"/>
<evidence type="ECO:0000313" key="3">
    <source>
        <dbReference type="Proteomes" id="UP000244722"/>
    </source>
</evidence>
<gene>
    <name evidence="2" type="ORF">B9Z19DRAFT_1075614</name>
</gene>
<comment type="caution">
    <text evidence="2">The sequence shown here is derived from an EMBL/GenBank/DDBJ whole genome shotgun (WGS) entry which is preliminary data.</text>
</comment>
<dbReference type="SUPFAM" id="SSF69118">
    <property type="entry name" value="AhpD-like"/>
    <property type="match status" value="1"/>
</dbReference>
<dbReference type="Pfam" id="PF02627">
    <property type="entry name" value="CMD"/>
    <property type="match status" value="1"/>
</dbReference>
<dbReference type="PANTHER" id="PTHR34846">
    <property type="entry name" value="4-CARBOXYMUCONOLACTONE DECARBOXYLASE FAMILY PROTEIN (AFU_ORTHOLOGUE AFUA_6G11590)"/>
    <property type="match status" value="1"/>
</dbReference>
<feature type="domain" description="Carboxymuconolactone decarboxylase-like" evidence="1">
    <location>
        <begin position="44"/>
        <end position="105"/>
    </location>
</feature>
<organism evidence="2 3">
    <name type="scientific">Tuber borchii</name>
    <name type="common">White truffle</name>
    <dbReference type="NCBI Taxonomy" id="42251"/>
    <lineage>
        <taxon>Eukaryota</taxon>
        <taxon>Fungi</taxon>
        <taxon>Dikarya</taxon>
        <taxon>Ascomycota</taxon>
        <taxon>Pezizomycotina</taxon>
        <taxon>Pezizomycetes</taxon>
        <taxon>Pezizales</taxon>
        <taxon>Tuberaceae</taxon>
        <taxon>Tuber</taxon>
    </lineage>
</organism>
<accession>A0A2T7A336</accession>
<dbReference type="InterPro" id="IPR002093">
    <property type="entry name" value="BRCA2_repeat"/>
</dbReference>
<dbReference type="PROSITE" id="PS50138">
    <property type="entry name" value="BRCA2_REPEAT"/>
    <property type="match status" value="1"/>
</dbReference>
<keyword evidence="3" id="KW-1185">Reference proteome</keyword>
<dbReference type="EMBL" id="NESQ01000033">
    <property type="protein sequence ID" value="PUU82134.1"/>
    <property type="molecule type" value="Genomic_DNA"/>
</dbReference>
<dbReference type="InterPro" id="IPR029032">
    <property type="entry name" value="AhpD-like"/>
</dbReference>
<protein>
    <submittedName>
        <fullName evidence="2">Carboxymuconolactone decarboxylase</fullName>
    </submittedName>
</protein>
<proteinExistence type="predicted"/>
<dbReference type="InterPro" id="IPR003779">
    <property type="entry name" value="CMD-like"/>
</dbReference>
<evidence type="ECO:0000313" key="2">
    <source>
        <dbReference type="EMBL" id="PUU82134.1"/>
    </source>
</evidence>